<name>A0A2S6IU49_9ACTN</name>
<organism evidence="2 3">
    <name type="scientific">Kineococcus xinjiangensis</name>
    <dbReference type="NCBI Taxonomy" id="512762"/>
    <lineage>
        <taxon>Bacteria</taxon>
        <taxon>Bacillati</taxon>
        <taxon>Actinomycetota</taxon>
        <taxon>Actinomycetes</taxon>
        <taxon>Kineosporiales</taxon>
        <taxon>Kineosporiaceae</taxon>
        <taxon>Kineococcus</taxon>
    </lineage>
</organism>
<dbReference type="AlphaFoldDB" id="A0A2S6IU49"/>
<sequence length="412" mass="43503">MRAQREDAIARRGADQDEHVVLRPVLPGAPGRFPLTYVRARPRTAAGAAAGRVPVLVLPGGPGLASAAPYVRFRALASRRGLDVLMVEHRGIGLSRRDEHGDDLPREAVTVEHVVEDLAAVLEHAGVPRVVVYGSSYGTYLAQAFGARHPGAVEAMVLDSPMLSVQDLAIVRAHRRRLFWHGEDPTLAPVAATVRALAADGVPMAELSQVVQVVHEFAGPEVLHRLLLARRRGRLQRTWRRISRLGLAELDGPGAPYFMEPDLVAGIAYGQLGFGLPPDGGPLDPQLPFAEVAAHRPAYAGEPFDLPAELPGFTWPTVVLSGERDLRTPRPVAERVAGLAPGGVLVPLAATGHSALDTHRLAALHVAGAAAAGTVHRLPGLADRIAALPRRGPSRLLGAAITAAVTTGAGLP</sequence>
<dbReference type="EMBL" id="PTJD01000003">
    <property type="protein sequence ID" value="PPK97782.1"/>
    <property type="molecule type" value="Genomic_DNA"/>
</dbReference>
<dbReference type="PANTHER" id="PTHR43433">
    <property type="entry name" value="HYDROLASE, ALPHA/BETA FOLD FAMILY PROTEIN"/>
    <property type="match status" value="1"/>
</dbReference>
<dbReference type="InterPro" id="IPR029058">
    <property type="entry name" value="AB_hydrolase_fold"/>
</dbReference>
<dbReference type="InterPro" id="IPR050471">
    <property type="entry name" value="AB_hydrolase"/>
</dbReference>
<accession>A0A2S6IU49</accession>
<proteinExistence type="predicted"/>
<evidence type="ECO:0000313" key="3">
    <source>
        <dbReference type="Proteomes" id="UP000239485"/>
    </source>
</evidence>
<dbReference type="InterPro" id="IPR000073">
    <property type="entry name" value="AB_hydrolase_1"/>
</dbReference>
<dbReference type="RefSeq" id="WP_104431929.1">
    <property type="nucleotide sequence ID" value="NZ_PTJD01000003.1"/>
</dbReference>
<dbReference type="SUPFAM" id="SSF53474">
    <property type="entry name" value="alpha/beta-Hydrolases"/>
    <property type="match status" value="1"/>
</dbReference>
<evidence type="ECO:0000313" key="2">
    <source>
        <dbReference type="EMBL" id="PPK97782.1"/>
    </source>
</evidence>
<dbReference type="Pfam" id="PF00561">
    <property type="entry name" value="Abhydrolase_1"/>
    <property type="match status" value="1"/>
</dbReference>
<keyword evidence="3" id="KW-1185">Reference proteome</keyword>
<dbReference type="GO" id="GO:0016787">
    <property type="term" value="F:hydrolase activity"/>
    <property type="evidence" value="ECO:0007669"/>
    <property type="project" value="UniProtKB-KW"/>
</dbReference>
<protein>
    <submittedName>
        <fullName evidence="2">Alpha/beta hydrolase family protein</fullName>
    </submittedName>
</protein>
<feature type="domain" description="AB hydrolase-1" evidence="1">
    <location>
        <begin position="54"/>
        <end position="358"/>
    </location>
</feature>
<dbReference type="Proteomes" id="UP000239485">
    <property type="component" value="Unassembled WGS sequence"/>
</dbReference>
<dbReference type="OrthoDB" id="3253328at2"/>
<dbReference type="Gene3D" id="3.40.50.1820">
    <property type="entry name" value="alpha/beta hydrolase"/>
    <property type="match status" value="1"/>
</dbReference>
<reference evidence="2 3" key="1">
    <citation type="submission" date="2018-02" db="EMBL/GenBank/DDBJ databases">
        <title>Genomic Encyclopedia of Archaeal and Bacterial Type Strains, Phase II (KMG-II): from individual species to whole genera.</title>
        <authorList>
            <person name="Goeker M."/>
        </authorList>
    </citation>
    <scope>NUCLEOTIDE SEQUENCE [LARGE SCALE GENOMIC DNA]</scope>
    <source>
        <strain evidence="2 3">DSM 22857</strain>
    </source>
</reference>
<evidence type="ECO:0000259" key="1">
    <source>
        <dbReference type="Pfam" id="PF00561"/>
    </source>
</evidence>
<dbReference type="PANTHER" id="PTHR43433:SF5">
    <property type="entry name" value="AB HYDROLASE-1 DOMAIN-CONTAINING PROTEIN"/>
    <property type="match status" value="1"/>
</dbReference>
<keyword evidence="2" id="KW-0378">Hydrolase</keyword>
<gene>
    <name evidence="2" type="ORF">CLV92_103317</name>
</gene>
<comment type="caution">
    <text evidence="2">The sequence shown here is derived from an EMBL/GenBank/DDBJ whole genome shotgun (WGS) entry which is preliminary data.</text>
</comment>